<dbReference type="RefSeq" id="WP_281891842.1">
    <property type="nucleotide sequence ID" value="NZ_BSDI01000001.1"/>
</dbReference>
<gene>
    <name evidence="1" type="ORF">Pa4123_02640</name>
</gene>
<keyword evidence="2" id="KW-1185">Reference proteome</keyword>
<comment type="caution">
    <text evidence="1">The sequence shown here is derived from an EMBL/GenBank/DDBJ whole genome shotgun (WGS) entry which is preliminary data.</text>
</comment>
<evidence type="ECO:0000313" key="2">
    <source>
        <dbReference type="Proteomes" id="UP001144280"/>
    </source>
</evidence>
<organism evidence="1 2">
    <name type="scientific">Phytohabitans aurantiacus</name>
    <dbReference type="NCBI Taxonomy" id="3016789"/>
    <lineage>
        <taxon>Bacteria</taxon>
        <taxon>Bacillati</taxon>
        <taxon>Actinomycetota</taxon>
        <taxon>Actinomycetes</taxon>
        <taxon>Micromonosporales</taxon>
        <taxon>Micromonosporaceae</taxon>
    </lineage>
</organism>
<accession>A0ABQ5QMG0</accession>
<evidence type="ECO:0000313" key="1">
    <source>
        <dbReference type="EMBL" id="GLH94992.1"/>
    </source>
</evidence>
<proteinExistence type="predicted"/>
<name>A0ABQ5QMG0_9ACTN</name>
<dbReference type="EMBL" id="BSDI01000001">
    <property type="protein sequence ID" value="GLH94992.1"/>
    <property type="molecule type" value="Genomic_DNA"/>
</dbReference>
<sequence length="248" mass="28108">MSSDLPVNNWNSFDSDEVCWWTATFPWALDAGALIPWQDAVLDAGERTGIYRVEAAEWMEYRRHLDGSISAFIKAHLDRLSISNPRFPAGFLFGDDMRYDEHKLIVSTRLDYMASDDEVADRWVQDMREFGLAVGLPHAFPYRPFDVDVDHGYEGSPDMEETWATFSTSTDIWFPWNSPMGRSGVPRGEPLDNRVLSRLNGARLNAFLGEVREATLAAGGTWTCAPWRDERQANEFGVVLDAPKPARL</sequence>
<dbReference type="Proteomes" id="UP001144280">
    <property type="component" value="Unassembled WGS sequence"/>
</dbReference>
<protein>
    <submittedName>
        <fullName evidence="1">Uncharacterized protein</fullName>
    </submittedName>
</protein>
<reference evidence="1" key="1">
    <citation type="submission" date="2022-12" db="EMBL/GenBank/DDBJ databases">
        <title>New Phytohabitans aurantiacus sp. RD004123 nov., an actinomycete isolated from soil.</title>
        <authorList>
            <person name="Triningsih D.W."/>
            <person name="Harunari E."/>
            <person name="Igarashi Y."/>
        </authorList>
    </citation>
    <scope>NUCLEOTIDE SEQUENCE</scope>
    <source>
        <strain evidence="1">RD004123</strain>
    </source>
</reference>